<evidence type="ECO:0000313" key="2">
    <source>
        <dbReference type="Proteomes" id="UP001178507"/>
    </source>
</evidence>
<protein>
    <submittedName>
        <fullName evidence="1">Uncharacterized protein</fullName>
    </submittedName>
</protein>
<dbReference type="Proteomes" id="UP001178507">
    <property type="component" value="Unassembled WGS sequence"/>
</dbReference>
<organism evidence="1 2">
    <name type="scientific">Effrenium voratum</name>
    <dbReference type="NCBI Taxonomy" id="2562239"/>
    <lineage>
        <taxon>Eukaryota</taxon>
        <taxon>Sar</taxon>
        <taxon>Alveolata</taxon>
        <taxon>Dinophyceae</taxon>
        <taxon>Suessiales</taxon>
        <taxon>Symbiodiniaceae</taxon>
        <taxon>Effrenium</taxon>
    </lineage>
</organism>
<keyword evidence="2" id="KW-1185">Reference proteome</keyword>
<sequence>MLCSSLKTLRAMVKALSYSACPNTAWDTRKGTALLGAAEMANVSHMKSERIWRLLNILQDMACYFPVLPNSVDLSSSAFHAFPLVVTFGQLAMCSLQSTGDEARSLFSSWLALLSLSP</sequence>
<accession>A0AA36MT27</accession>
<proteinExistence type="predicted"/>
<dbReference type="AlphaFoldDB" id="A0AA36MT27"/>
<gene>
    <name evidence="1" type="ORF">EVOR1521_LOCUS7546</name>
</gene>
<dbReference type="EMBL" id="CAUJNA010000611">
    <property type="protein sequence ID" value="CAJ1379244.1"/>
    <property type="molecule type" value="Genomic_DNA"/>
</dbReference>
<evidence type="ECO:0000313" key="1">
    <source>
        <dbReference type="EMBL" id="CAJ1379244.1"/>
    </source>
</evidence>
<reference evidence="1" key="1">
    <citation type="submission" date="2023-08" db="EMBL/GenBank/DDBJ databases">
        <authorList>
            <person name="Chen Y."/>
            <person name="Shah S."/>
            <person name="Dougan E. K."/>
            <person name="Thang M."/>
            <person name="Chan C."/>
        </authorList>
    </citation>
    <scope>NUCLEOTIDE SEQUENCE</scope>
</reference>
<name>A0AA36MT27_9DINO</name>
<comment type="caution">
    <text evidence="1">The sequence shown here is derived from an EMBL/GenBank/DDBJ whole genome shotgun (WGS) entry which is preliminary data.</text>
</comment>